<dbReference type="SUPFAM" id="SSF48452">
    <property type="entry name" value="TPR-like"/>
    <property type="match status" value="1"/>
</dbReference>
<evidence type="ECO:0000313" key="2">
    <source>
        <dbReference type="EMBL" id="MDE1515832.1"/>
    </source>
</evidence>
<dbReference type="EMBL" id="JARBFT010000016">
    <property type="protein sequence ID" value="MDE1515832.1"/>
    <property type="molecule type" value="Genomic_DNA"/>
</dbReference>
<evidence type="ECO:0000313" key="3">
    <source>
        <dbReference type="Proteomes" id="UP001216189"/>
    </source>
</evidence>
<gene>
    <name evidence="2" type="ORF">PUN32_12485</name>
</gene>
<organism evidence="2 3">
    <name type="scientific">Vibrio chanodichtyis</name>
    <dbReference type="NCBI Taxonomy" id="3027932"/>
    <lineage>
        <taxon>Bacteria</taxon>
        <taxon>Pseudomonadati</taxon>
        <taxon>Pseudomonadota</taxon>
        <taxon>Gammaproteobacteria</taxon>
        <taxon>Vibrionales</taxon>
        <taxon>Vibrionaceae</taxon>
        <taxon>Vibrio</taxon>
    </lineage>
</organism>
<reference evidence="2 3" key="1">
    <citation type="submission" date="2023-02" db="EMBL/GenBank/DDBJ databases">
        <title>Vibrio intestini sp. nov., a close relative of Vibrio cholerae isolated from the intestine of Healthy Culter dabryi.</title>
        <authorList>
            <person name="Wu N."/>
        </authorList>
    </citation>
    <scope>NUCLEOTIDE SEQUENCE [LARGE SCALE GENOMIC DNA]</scope>
    <source>
        <strain evidence="2 3">DSL-7</strain>
    </source>
</reference>
<keyword evidence="3" id="KW-1185">Reference proteome</keyword>
<dbReference type="Gene3D" id="1.25.40.10">
    <property type="entry name" value="Tetratricopeptide repeat domain"/>
    <property type="match status" value="2"/>
</dbReference>
<accession>A0ABT5V2E8</accession>
<dbReference type="SMART" id="SM00028">
    <property type="entry name" value="TPR"/>
    <property type="match status" value="4"/>
</dbReference>
<keyword evidence="1" id="KW-1133">Transmembrane helix</keyword>
<dbReference type="Proteomes" id="UP001216189">
    <property type="component" value="Unassembled WGS sequence"/>
</dbReference>
<dbReference type="InterPro" id="IPR011990">
    <property type="entry name" value="TPR-like_helical_dom_sf"/>
</dbReference>
<proteinExistence type="predicted"/>
<protein>
    <submittedName>
        <fullName evidence="2">Tetratricopeptide repeat protein</fullName>
    </submittedName>
</protein>
<evidence type="ECO:0000256" key="1">
    <source>
        <dbReference type="SAM" id="Phobius"/>
    </source>
</evidence>
<dbReference type="InterPro" id="IPR019734">
    <property type="entry name" value="TPR_rpt"/>
</dbReference>
<comment type="caution">
    <text evidence="2">The sequence shown here is derived from an EMBL/GenBank/DDBJ whole genome shotgun (WGS) entry which is preliminary data.</text>
</comment>
<sequence>MRFLHWLTLVGMLLATGLQAAIYTSPMLNEADGLVEISPLQAKKIAQQYLNERHLAEKIENHPAAIARDEPDSRMRTPSSSVDAMMILAQALDNLADHPSAQLILIDAQALTEQYQLPYLRLEVQLLSTRLAWQTDGDAQHAQQRLEQITAQYRQIENADQIAKSINYKITLLQAEIASKANQVEVADKLFAQLKPYLDTLTSEKPAIEYHLKLGEHHLNHERYNLALSEFLVAYWSAIESNSGVLLAKSNTRLGQLFFNRQVLDKALDHFSQAADFYGRYEQSPFLPLVLKQMGDIYYQQGKYNLALVHYFNVIDHQNHRALLNDEIEIRINLAATYLQLYNYSIAEQYLTSAEELLALTDAPRLNGHVALLHSGLAYYQKMAQDVIHYADRALTIGQSLQDDQLQEQAYRLLSLGYEKSGSANQALAAFKQSQALAQKRQNKLNQISEDAFRQQREFIEQTLHLVGQEKQLQQTQNQFTQLRKIALFLLLITLVMLMINWRRGYIMQRQQDEISELHDTLFTHSRSQLNNLRMLHAKLPSSLEKSHHNYEQWQLGELIHQPLNDRLRFALIDFPFMRNMYLQNGYSAGLELEHAFGQFLREKIKEPNRLYHFSDASLLYIEKSGEQKSAPETLFNQIQLWMNEFAANRKLNPIIRMGIVDYPFLPRAYTAINDKELLDILLMATHIARELSLSEGQSHWVYFKAIENAPAACFASGNIRLACKHAINQGLIKVHSSSQNEDNIKKLLKDD</sequence>
<dbReference type="RefSeq" id="WP_274723518.1">
    <property type="nucleotide sequence ID" value="NZ_JARBFT010000016.1"/>
</dbReference>
<keyword evidence="1" id="KW-0472">Membrane</keyword>
<feature type="transmembrane region" description="Helical" evidence="1">
    <location>
        <begin position="486"/>
        <end position="502"/>
    </location>
</feature>
<name>A0ABT5V2E8_9VIBR</name>
<keyword evidence="1" id="KW-0812">Transmembrane</keyword>